<evidence type="ECO:0000256" key="2">
    <source>
        <dbReference type="ARBA" id="ARBA00006434"/>
    </source>
</evidence>
<gene>
    <name evidence="12" type="ORF">ONB1V03_LOCUS3211</name>
</gene>
<evidence type="ECO:0000313" key="12">
    <source>
        <dbReference type="EMBL" id="CAD7641653.1"/>
    </source>
</evidence>
<comment type="similarity">
    <text evidence="2">Belongs to the sodium:solute symporter (SSF) (TC 2.A.21) family.</text>
</comment>
<dbReference type="PROSITE" id="PS50283">
    <property type="entry name" value="NA_SOLUT_SYMP_3"/>
    <property type="match status" value="1"/>
</dbReference>
<evidence type="ECO:0000256" key="8">
    <source>
        <dbReference type="ARBA" id="ARBA00023065"/>
    </source>
</evidence>
<feature type="transmembrane region" description="Helical" evidence="11">
    <location>
        <begin position="63"/>
        <end position="86"/>
    </location>
</feature>
<name>A0A7R9LH64_9ACAR</name>
<dbReference type="GO" id="GO:0015293">
    <property type="term" value="F:symporter activity"/>
    <property type="evidence" value="ECO:0007669"/>
    <property type="project" value="TreeGrafter"/>
</dbReference>
<keyword evidence="10" id="KW-0739">Sodium transport</keyword>
<keyword evidence="8" id="KW-0406">Ion transport</keyword>
<evidence type="ECO:0000313" key="13">
    <source>
        <dbReference type="Proteomes" id="UP000728032"/>
    </source>
</evidence>
<evidence type="ECO:0000256" key="9">
    <source>
        <dbReference type="ARBA" id="ARBA00023136"/>
    </source>
</evidence>
<feature type="transmembrane region" description="Helical" evidence="11">
    <location>
        <begin position="12"/>
        <end position="30"/>
    </location>
</feature>
<evidence type="ECO:0000256" key="11">
    <source>
        <dbReference type="SAM" id="Phobius"/>
    </source>
</evidence>
<dbReference type="AlphaFoldDB" id="A0A7R9LH64"/>
<dbReference type="EMBL" id="CAJPVJ010000893">
    <property type="protein sequence ID" value="CAG2163638.1"/>
    <property type="molecule type" value="Genomic_DNA"/>
</dbReference>
<keyword evidence="7" id="KW-0915">Sodium</keyword>
<keyword evidence="3" id="KW-0813">Transport</keyword>
<dbReference type="EMBL" id="OC915718">
    <property type="protein sequence ID" value="CAD7641653.1"/>
    <property type="molecule type" value="Genomic_DNA"/>
</dbReference>
<keyword evidence="9 11" id="KW-0472">Membrane</keyword>
<dbReference type="InterPro" id="IPR001734">
    <property type="entry name" value="Na/solute_symporter"/>
</dbReference>
<accession>A0A7R9LH64</accession>
<keyword evidence="5 11" id="KW-0812">Transmembrane</keyword>
<dbReference type="PANTHER" id="PTHR42985:SF40">
    <property type="entry name" value="LD47995P-RELATED"/>
    <property type="match status" value="1"/>
</dbReference>
<sequence length="234" mass="25217">METLSNLPGLPAMTYGLLAIGIAFVVGRLGTVLQASYALSGSITGPLLSMFCLGIFFPCVNAIGAISGLVSGIGVCLVITTGTIIYPRPKGFQLPVSVTSCPPDIISQLCSGYKLGIWEQSFTSNSVPKYLSLTNCLVLRRPGCLPHRDSIQFTTSHNAIQKGDHSQMSPLVHYLCPGCIKSEDFKESNLEELRSQPIVIQVNQSKESGNIHNNPLSGQHLQYIDNTSFSDKDL</sequence>
<evidence type="ECO:0000256" key="7">
    <source>
        <dbReference type="ARBA" id="ARBA00023053"/>
    </source>
</evidence>
<dbReference type="Gene3D" id="1.20.1730.10">
    <property type="entry name" value="Sodium/glucose cotransporter"/>
    <property type="match status" value="1"/>
</dbReference>
<organism evidence="12">
    <name type="scientific">Oppiella nova</name>
    <dbReference type="NCBI Taxonomy" id="334625"/>
    <lineage>
        <taxon>Eukaryota</taxon>
        <taxon>Metazoa</taxon>
        <taxon>Ecdysozoa</taxon>
        <taxon>Arthropoda</taxon>
        <taxon>Chelicerata</taxon>
        <taxon>Arachnida</taxon>
        <taxon>Acari</taxon>
        <taxon>Acariformes</taxon>
        <taxon>Sarcoptiformes</taxon>
        <taxon>Oribatida</taxon>
        <taxon>Brachypylina</taxon>
        <taxon>Oppioidea</taxon>
        <taxon>Oppiidae</taxon>
        <taxon>Oppiella</taxon>
    </lineage>
</organism>
<dbReference type="PANTHER" id="PTHR42985">
    <property type="entry name" value="SODIUM-COUPLED MONOCARBOXYLATE TRANSPORTER"/>
    <property type="match status" value="1"/>
</dbReference>
<proteinExistence type="inferred from homology"/>
<comment type="subcellular location">
    <subcellularLocation>
        <location evidence="1">Cell membrane</location>
        <topology evidence="1">Multi-pass membrane protein</topology>
    </subcellularLocation>
</comment>
<dbReference type="Proteomes" id="UP000728032">
    <property type="component" value="Unassembled WGS sequence"/>
</dbReference>
<evidence type="ECO:0000256" key="5">
    <source>
        <dbReference type="ARBA" id="ARBA00022692"/>
    </source>
</evidence>
<dbReference type="GO" id="GO:0005886">
    <property type="term" value="C:plasma membrane"/>
    <property type="evidence" value="ECO:0007669"/>
    <property type="project" value="UniProtKB-SubCell"/>
</dbReference>
<evidence type="ECO:0000256" key="10">
    <source>
        <dbReference type="ARBA" id="ARBA00023201"/>
    </source>
</evidence>
<feature type="transmembrane region" description="Helical" evidence="11">
    <location>
        <begin position="37"/>
        <end position="57"/>
    </location>
</feature>
<reference evidence="12" key="1">
    <citation type="submission" date="2020-11" db="EMBL/GenBank/DDBJ databases">
        <authorList>
            <person name="Tran Van P."/>
        </authorList>
    </citation>
    <scope>NUCLEOTIDE SEQUENCE</scope>
</reference>
<keyword evidence="6 11" id="KW-1133">Transmembrane helix</keyword>
<dbReference type="OrthoDB" id="6132759at2759"/>
<keyword evidence="13" id="KW-1185">Reference proteome</keyword>
<evidence type="ECO:0000256" key="6">
    <source>
        <dbReference type="ARBA" id="ARBA00022989"/>
    </source>
</evidence>
<evidence type="ECO:0000256" key="3">
    <source>
        <dbReference type="ARBA" id="ARBA00022448"/>
    </source>
</evidence>
<dbReference type="InterPro" id="IPR038377">
    <property type="entry name" value="Na/Glc_symporter_sf"/>
</dbReference>
<dbReference type="GO" id="GO:0006814">
    <property type="term" value="P:sodium ion transport"/>
    <property type="evidence" value="ECO:0007669"/>
    <property type="project" value="UniProtKB-KW"/>
</dbReference>
<dbReference type="InterPro" id="IPR051163">
    <property type="entry name" value="Sodium:Solute_Symporter_SSF"/>
</dbReference>
<protein>
    <submittedName>
        <fullName evidence="12">Uncharacterized protein</fullName>
    </submittedName>
</protein>
<evidence type="ECO:0000256" key="1">
    <source>
        <dbReference type="ARBA" id="ARBA00004651"/>
    </source>
</evidence>
<keyword evidence="4" id="KW-1003">Cell membrane</keyword>
<evidence type="ECO:0000256" key="4">
    <source>
        <dbReference type="ARBA" id="ARBA00022475"/>
    </source>
</evidence>